<evidence type="ECO:0000313" key="2">
    <source>
        <dbReference type="Proteomes" id="UP000798662"/>
    </source>
</evidence>
<name>A0ACC3C196_PYRYE</name>
<gene>
    <name evidence="1" type="ORF">I4F81_006499</name>
</gene>
<organism evidence="1 2">
    <name type="scientific">Pyropia yezoensis</name>
    <name type="common">Susabi-nori</name>
    <name type="synonym">Porphyra yezoensis</name>
    <dbReference type="NCBI Taxonomy" id="2788"/>
    <lineage>
        <taxon>Eukaryota</taxon>
        <taxon>Rhodophyta</taxon>
        <taxon>Bangiophyceae</taxon>
        <taxon>Bangiales</taxon>
        <taxon>Bangiaceae</taxon>
        <taxon>Pyropia</taxon>
    </lineage>
</organism>
<evidence type="ECO:0000313" key="1">
    <source>
        <dbReference type="EMBL" id="KAK1863947.1"/>
    </source>
</evidence>
<protein>
    <submittedName>
        <fullName evidence="1">Uncharacterized protein</fullName>
    </submittedName>
</protein>
<accession>A0ACC3C196</accession>
<comment type="caution">
    <text evidence="1">The sequence shown here is derived from an EMBL/GenBank/DDBJ whole genome shotgun (WGS) entry which is preliminary data.</text>
</comment>
<dbReference type="Proteomes" id="UP000798662">
    <property type="component" value="Chromosome 2"/>
</dbReference>
<keyword evidence="2" id="KW-1185">Reference proteome</keyword>
<reference evidence="1" key="1">
    <citation type="submission" date="2019-11" db="EMBL/GenBank/DDBJ databases">
        <title>Nori genome reveals adaptations in red seaweeds to the harsh intertidal environment.</title>
        <authorList>
            <person name="Wang D."/>
            <person name="Mao Y."/>
        </authorList>
    </citation>
    <scope>NUCLEOTIDE SEQUENCE</scope>
    <source>
        <tissue evidence="1">Gametophyte</tissue>
    </source>
</reference>
<sequence>MQLQKLLQRQQDQLAALQTSTTSGSSATGSKDPLADEEATDDSLVKIKRKRTIRSMRKAKATLPSKERKPKTSRKDILAMVQALLELDSSSEESGVAPKVTARATHPRSRKEREESPRAFCSRIEKYCGRLDGVFRAEDITNAFEEGLDPSVKAHVKTFRMTMMNATLPQVTTAAQIYWEGVQKIKIDVRRCVRNTTTPFRPTTPPPTRIVAAVTE</sequence>
<dbReference type="EMBL" id="CM020619">
    <property type="protein sequence ID" value="KAK1863947.1"/>
    <property type="molecule type" value="Genomic_DNA"/>
</dbReference>
<proteinExistence type="predicted"/>